<dbReference type="EMBL" id="JBHRZO010000006">
    <property type="protein sequence ID" value="MFC3847176.1"/>
    <property type="molecule type" value="Genomic_DNA"/>
</dbReference>
<evidence type="ECO:0000313" key="3">
    <source>
        <dbReference type="Proteomes" id="UP001595783"/>
    </source>
</evidence>
<dbReference type="PANTHER" id="PTHR48102">
    <property type="entry name" value="ATP-DEPENDENT CLP PROTEASE ATP-BINDING SUBUNIT CLPX-LIKE, MITOCHONDRIAL-RELATED"/>
    <property type="match status" value="1"/>
</dbReference>
<name>A0ABV7ZGN1_9HELI</name>
<dbReference type="InterPro" id="IPR003959">
    <property type="entry name" value="ATPase_AAA_core"/>
</dbReference>
<protein>
    <submittedName>
        <fullName evidence="2">AAA family ATPase</fullName>
    </submittedName>
</protein>
<reference evidence="3" key="1">
    <citation type="journal article" date="2019" name="Int. J. Syst. Evol. Microbiol.">
        <title>The Global Catalogue of Microorganisms (GCM) 10K type strain sequencing project: providing services to taxonomists for standard genome sequencing and annotation.</title>
        <authorList>
            <consortium name="The Broad Institute Genomics Platform"/>
            <consortium name="The Broad Institute Genome Sequencing Center for Infectious Disease"/>
            <person name="Wu L."/>
            <person name="Ma J."/>
        </authorList>
    </citation>
    <scope>NUCLEOTIDE SEQUENCE [LARGE SCALE GENOMIC DNA]</scope>
    <source>
        <strain evidence="3">CCUG 53816</strain>
    </source>
</reference>
<evidence type="ECO:0000259" key="1">
    <source>
        <dbReference type="Pfam" id="PF07724"/>
    </source>
</evidence>
<feature type="domain" description="ATPase AAA-type core" evidence="1">
    <location>
        <begin position="128"/>
        <end position="304"/>
    </location>
</feature>
<sequence length="407" mass="46116">MFFVLLVLFLFVWYSLSVGTTNKRITIEDLGGSALGIPQVAESSPLDKPRYTLSNEDEKPNSTLPANSLLISNMTGQFILTQQDKYSPKAIKAYLDRYVIGQDQAKKSMSLIFSDHYKRINGKSDLQKANAICIGPSGSGKTFLIENATEYLDIPYCIANAASFTPTGYIGNETNQIFATLYSNADQNIEKAQKGVVILDEIDKLGQGSWHDKEWRQGVQNELLKVIEKGIVSFEYGQRTSHVTISLKTDHILFIALGHFEKLWHHNRASALFEVSQKSKLFPFSNEDLIECGMKREFLRRFSVRVLFEPVSMDMLTELLDRRLKPFQEEFIDNGSVLEFSQNAKRTLIEQALQEGIGMSGLDQKLHEVLTPLRFDIEHYEGFKCLITRSVLRGGRVRVLGLEEEPI</sequence>
<dbReference type="Proteomes" id="UP001595783">
    <property type="component" value="Unassembled WGS sequence"/>
</dbReference>
<keyword evidence="3" id="KW-1185">Reference proteome</keyword>
<gene>
    <name evidence="2" type="ORF">ACFOPX_01320</name>
</gene>
<proteinExistence type="predicted"/>
<dbReference type="Gene3D" id="1.10.8.60">
    <property type="match status" value="1"/>
</dbReference>
<evidence type="ECO:0000313" key="2">
    <source>
        <dbReference type="EMBL" id="MFC3847176.1"/>
    </source>
</evidence>
<dbReference type="SUPFAM" id="SSF52540">
    <property type="entry name" value="P-loop containing nucleoside triphosphate hydrolases"/>
    <property type="match status" value="1"/>
</dbReference>
<dbReference type="InterPro" id="IPR027417">
    <property type="entry name" value="P-loop_NTPase"/>
</dbReference>
<comment type="caution">
    <text evidence="2">The sequence shown here is derived from an EMBL/GenBank/DDBJ whole genome shotgun (WGS) entry which is preliminary data.</text>
</comment>
<dbReference type="PANTHER" id="PTHR48102:SF7">
    <property type="entry name" value="ATP-DEPENDENT CLP PROTEASE ATP-BINDING SUBUNIT CLPX-LIKE, MITOCHONDRIAL"/>
    <property type="match status" value="1"/>
</dbReference>
<dbReference type="Pfam" id="PF07724">
    <property type="entry name" value="AAA_2"/>
    <property type="match status" value="1"/>
</dbReference>
<dbReference type="Gene3D" id="3.40.50.300">
    <property type="entry name" value="P-loop containing nucleotide triphosphate hydrolases"/>
    <property type="match status" value="1"/>
</dbReference>
<organism evidence="2 3">
    <name type="scientific">Helicobacter baculiformis</name>
    <dbReference type="NCBI Taxonomy" id="427351"/>
    <lineage>
        <taxon>Bacteria</taxon>
        <taxon>Pseudomonadati</taxon>
        <taxon>Campylobacterota</taxon>
        <taxon>Epsilonproteobacteria</taxon>
        <taxon>Campylobacterales</taxon>
        <taxon>Helicobacteraceae</taxon>
        <taxon>Helicobacter</taxon>
    </lineage>
</organism>
<dbReference type="RefSeq" id="WP_382262326.1">
    <property type="nucleotide sequence ID" value="NZ_JBHRZO010000006.1"/>
</dbReference>
<dbReference type="InterPro" id="IPR050052">
    <property type="entry name" value="ATP-dep_Clp_protease_ClpX"/>
</dbReference>
<accession>A0ABV7ZGN1</accession>